<feature type="repeat" description="ANK" evidence="3">
    <location>
        <begin position="78"/>
        <end position="110"/>
    </location>
</feature>
<dbReference type="PANTHER" id="PTHR24171:SF8">
    <property type="entry name" value="BRCA1-ASSOCIATED RING DOMAIN PROTEIN 1"/>
    <property type="match status" value="1"/>
</dbReference>
<sequence>MTPWLQYGARVPLWDAVYAEDIGAVQKWLASPTSAHQVNISHGMWQQTCVHVAVRKGNRKILKTLLFAHANVNARTIDGSTPLHLALEHNQLDMIQDLLLVGANPLLINQHTGQNAIAMAKIRGLTKISSLLHQCADSLPFQEALKKQQQQGKSR</sequence>
<evidence type="ECO:0000256" key="1">
    <source>
        <dbReference type="ARBA" id="ARBA00022737"/>
    </source>
</evidence>
<reference evidence="5" key="2">
    <citation type="submission" date="2010-04" db="EMBL/GenBank/DDBJ databases">
        <authorList>
            <person name="Buell R."/>
            <person name="Hamilton J."/>
            <person name="Hostetler J."/>
        </authorList>
    </citation>
    <scope>NUCLEOTIDE SEQUENCE [LARGE SCALE GENOMIC DNA]</scope>
    <source>
        <strain evidence="5">DAOM:BR144</strain>
    </source>
</reference>
<evidence type="ECO:0000256" key="2">
    <source>
        <dbReference type="ARBA" id="ARBA00023043"/>
    </source>
</evidence>
<evidence type="ECO:0000256" key="3">
    <source>
        <dbReference type="PROSITE-ProRule" id="PRU00023"/>
    </source>
</evidence>
<dbReference type="SMART" id="SM00248">
    <property type="entry name" value="ANK"/>
    <property type="match status" value="2"/>
</dbReference>
<name>K3WIQ1_GLOUD</name>
<dbReference type="SUPFAM" id="SSF48403">
    <property type="entry name" value="Ankyrin repeat"/>
    <property type="match status" value="1"/>
</dbReference>
<dbReference type="GO" id="GO:0085020">
    <property type="term" value="P:protein K6-linked ubiquitination"/>
    <property type="evidence" value="ECO:0007669"/>
    <property type="project" value="TreeGrafter"/>
</dbReference>
<keyword evidence="5" id="KW-1185">Reference proteome</keyword>
<dbReference type="AlphaFoldDB" id="K3WIQ1"/>
<dbReference type="InterPro" id="IPR002110">
    <property type="entry name" value="Ankyrin_rpt"/>
</dbReference>
<dbReference type="Gene3D" id="1.25.40.20">
    <property type="entry name" value="Ankyrin repeat-containing domain"/>
    <property type="match status" value="2"/>
</dbReference>
<dbReference type="EMBL" id="GL376564">
    <property type="status" value="NOT_ANNOTATED_CDS"/>
    <property type="molecule type" value="Genomic_DNA"/>
</dbReference>
<proteinExistence type="predicted"/>
<organism evidence="4 5">
    <name type="scientific">Globisporangium ultimum (strain ATCC 200006 / CBS 805.95 / DAOM BR144)</name>
    <name type="common">Pythium ultimum</name>
    <dbReference type="NCBI Taxonomy" id="431595"/>
    <lineage>
        <taxon>Eukaryota</taxon>
        <taxon>Sar</taxon>
        <taxon>Stramenopiles</taxon>
        <taxon>Oomycota</taxon>
        <taxon>Peronosporomycetes</taxon>
        <taxon>Pythiales</taxon>
        <taxon>Pythiaceae</taxon>
        <taxon>Globisporangium</taxon>
    </lineage>
</organism>
<keyword evidence="2 3" id="KW-0040">ANK repeat</keyword>
<dbReference type="GO" id="GO:0004842">
    <property type="term" value="F:ubiquitin-protein transferase activity"/>
    <property type="evidence" value="ECO:0007669"/>
    <property type="project" value="TreeGrafter"/>
</dbReference>
<dbReference type="eggNOG" id="KOG0504">
    <property type="taxonomic scope" value="Eukaryota"/>
</dbReference>
<keyword evidence="1" id="KW-0677">Repeat</keyword>
<evidence type="ECO:0000313" key="4">
    <source>
        <dbReference type="EnsemblProtists" id="PYU1_T004843"/>
    </source>
</evidence>
<reference evidence="5" key="1">
    <citation type="journal article" date="2010" name="Genome Biol.">
        <title>Genome sequence of the necrotrophic plant pathogen Pythium ultimum reveals original pathogenicity mechanisms and effector repertoire.</title>
        <authorList>
            <person name="Levesque C.A."/>
            <person name="Brouwer H."/>
            <person name="Cano L."/>
            <person name="Hamilton J.P."/>
            <person name="Holt C."/>
            <person name="Huitema E."/>
            <person name="Raffaele S."/>
            <person name="Robideau G.P."/>
            <person name="Thines M."/>
            <person name="Win J."/>
            <person name="Zerillo M.M."/>
            <person name="Beakes G.W."/>
            <person name="Boore J.L."/>
            <person name="Busam D."/>
            <person name="Dumas B."/>
            <person name="Ferriera S."/>
            <person name="Fuerstenberg S.I."/>
            <person name="Gachon C.M."/>
            <person name="Gaulin E."/>
            <person name="Govers F."/>
            <person name="Grenville-Briggs L."/>
            <person name="Horner N."/>
            <person name="Hostetler J."/>
            <person name="Jiang R.H."/>
            <person name="Johnson J."/>
            <person name="Krajaejun T."/>
            <person name="Lin H."/>
            <person name="Meijer H.J."/>
            <person name="Moore B."/>
            <person name="Morris P."/>
            <person name="Phuntmart V."/>
            <person name="Puiu D."/>
            <person name="Shetty J."/>
            <person name="Stajich J.E."/>
            <person name="Tripathy S."/>
            <person name="Wawra S."/>
            <person name="van West P."/>
            <person name="Whitty B.R."/>
            <person name="Coutinho P.M."/>
            <person name="Henrissat B."/>
            <person name="Martin F."/>
            <person name="Thomas P.D."/>
            <person name="Tyler B.M."/>
            <person name="De Vries R.P."/>
            <person name="Kamoun S."/>
            <person name="Yandell M."/>
            <person name="Tisserat N."/>
            <person name="Buell C.R."/>
        </authorList>
    </citation>
    <scope>NUCLEOTIDE SEQUENCE</scope>
    <source>
        <strain evidence="5">DAOM:BR144</strain>
    </source>
</reference>
<dbReference type="HOGENOM" id="CLU_1630332_0_0_1"/>
<evidence type="ECO:0000313" key="5">
    <source>
        <dbReference type="Proteomes" id="UP000019132"/>
    </source>
</evidence>
<reference evidence="4" key="3">
    <citation type="submission" date="2015-02" db="UniProtKB">
        <authorList>
            <consortium name="EnsemblProtists"/>
        </authorList>
    </citation>
    <scope>IDENTIFICATION</scope>
    <source>
        <strain evidence="4">DAOM BR144</strain>
    </source>
</reference>
<dbReference type="PROSITE" id="PS50088">
    <property type="entry name" value="ANK_REPEAT"/>
    <property type="match status" value="2"/>
</dbReference>
<dbReference type="EnsemblProtists" id="PYU1_T004843">
    <property type="protein sequence ID" value="PYU1_T004843"/>
    <property type="gene ID" value="PYU1_G004832"/>
</dbReference>
<protein>
    <submittedName>
        <fullName evidence="4">Uncharacterized protein</fullName>
    </submittedName>
</protein>
<accession>K3WIQ1</accession>
<dbReference type="InParanoid" id="K3WIQ1"/>
<dbReference type="STRING" id="431595.K3WIQ1"/>
<dbReference type="PROSITE" id="PS50297">
    <property type="entry name" value="ANK_REP_REGION"/>
    <property type="match status" value="1"/>
</dbReference>
<feature type="repeat" description="ANK" evidence="3">
    <location>
        <begin position="45"/>
        <end position="77"/>
    </location>
</feature>
<dbReference type="InterPro" id="IPR036770">
    <property type="entry name" value="Ankyrin_rpt-contain_sf"/>
</dbReference>
<dbReference type="Pfam" id="PF12796">
    <property type="entry name" value="Ank_2"/>
    <property type="match status" value="1"/>
</dbReference>
<dbReference type="VEuPathDB" id="FungiDB:PYU1_G004832"/>
<dbReference type="Proteomes" id="UP000019132">
    <property type="component" value="Unassembled WGS sequence"/>
</dbReference>
<dbReference type="PANTHER" id="PTHR24171">
    <property type="entry name" value="ANKYRIN REPEAT DOMAIN-CONTAINING PROTEIN 39-RELATED"/>
    <property type="match status" value="1"/>
</dbReference>